<dbReference type="EMBL" id="AMFJ01000233">
    <property type="protein sequence ID" value="EKE29094.1"/>
    <property type="molecule type" value="Genomic_DNA"/>
</dbReference>
<organism evidence="1">
    <name type="scientific">uncultured bacterium</name>
    <name type="common">gcode 4</name>
    <dbReference type="NCBI Taxonomy" id="1234023"/>
    <lineage>
        <taxon>Bacteria</taxon>
        <taxon>environmental samples</taxon>
    </lineage>
</organism>
<evidence type="ECO:0000313" key="1">
    <source>
        <dbReference type="EMBL" id="EKE29094.1"/>
    </source>
</evidence>
<gene>
    <name evidence="1" type="ORF">ACD_2C00233G0012</name>
</gene>
<proteinExistence type="predicted"/>
<accession>K2GFL0</accession>
<protein>
    <submittedName>
        <fullName evidence="1">Uncharacterized protein</fullName>
    </submittedName>
</protein>
<reference evidence="1" key="1">
    <citation type="journal article" date="2012" name="Science">
        <title>Fermentation, hydrogen, and sulfur metabolism in multiple uncultivated bacterial phyla.</title>
        <authorList>
            <person name="Wrighton K.C."/>
            <person name="Thomas B.C."/>
            <person name="Sharon I."/>
            <person name="Miller C.S."/>
            <person name="Castelle C.J."/>
            <person name="VerBerkmoes N.C."/>
            <person name="Wilkins M.J."/>
            <person name="Hettich R.L."/>
            <person name="Lipton M.S."/>
            <person name="Williams K.H."/>
            <person name="Long P.E."/>
            <person name="Banfield J.F."/>
        </authorList>
    </citation>
    <scope>NUCLEOTIDE SEQUENCE [LARGE SCALE GENOMIC DNA]</scope>
</reference>
<comment type="caution">
    <text evidence="1">The sequence shown here is derived from an EMBL/GenBank/DDBJ whole genome shotgun (WGS) entry which is preliminary data.</text>
</comment>
<dbReference type="AlphaFoldDB" id="K2GFL0"/>
<name>K2GFL0_9BACT</name>
<sequence length="240" mass="29689">MSISYFDEIFFERFIKQREDEILDICHRHIITITDTIVVWLFFWVILPAFFYYNNSFASQDAIPFIFFEWYLFAVYCVLIYKIFDWYNDVWIITDKWIIDLDWQYLKTNITYIDYSDVKWIWVVQNSAWDWLLNKWEIEIHTMWDWWWSFWLSDAKSPGDIVWYIQWILEDREKKKKEKDVTFNDKFFNTIKWVIKDYLEREGLQQIDGSDDDDVESPEEIAAAKALKKKWTIDLRNNAE</sequence>